<sequence length="176" mass="19519">MINLFPVICITQFGPCPPNYLTARKLTAYPEIKSVKNTYRFPFTRQINVQLRTPLGTVGTPDQTTVWVTDDAGVIFSQTTNLSLPLLVLSREFKLSDQLTTPEIQALKILGSAGHLSTSRLIGQLSGSDVTFTVNATQVLMNAPSSSLQELLTRSRIDGKLPHKIDLRFNRPIVTY</sequence>
<dbReference type="AlphaFoldDB" id="A0A0G1TPK8"/>
<evidence type="ECO:0000313" key="2">
    <source>
        <dbReference type="Proteomes" id="UP000034265"/>
    </source>
</evidence>
<evidence type="ECO:0000313" key="1">
    <source>
        <dbReference type="EMBL" id="KKU83746.1"/>
    </source>
</evidence>
<name>A0A0G1TPK8_9BACT</name>
<organism evidence="1 2">
    <name type="scientific">Candidatus Amesbacteria bacterium GW2011_GWC2_47_8</name>
    <dbReference type="NCBI Taxonomy" id="1618367"/>
    <lineage>
        <taxon>Bacteria</taxon>
        <taxon>Candidatus Amesiibacteriota</taxon>
    </lineage>
</organism>
<dbReference type="EMBL" id="LCOT01000014">
    <property type="protein sequence ID" value="KKU83746.1"/>
    <property type="molecule type" value="Genomic_DNA"/>
</dbReference>
<proteinExistence type="predicted"/>
<protein>
    <recommendedName>
        <fullName evidence="3">POTRA domain-containing protein</fullName>
    </recommendedName>
</protein>
<dbReference type="Proteomes" id="UP000034265">
    <property type="component" value="Unassembled WGS sequence"/>
</dbReference>
<comment type="caution">
    <text evidence="1">The sequence shown here is derived from an EMBL/GenBank/DDBJ whole genome shotgun (WGS) entry which is preliminary data.</text>
</comment>
<reference evidence="1 2" key="1">
    <citation type="journal article" date="2015" name="Nature">
        <title>rRNA introns, odd ribosomes, and small enigmatic genomes across a large radiation of phyla.</title>
        <authorList>
            <person name="Brown C.T."/>
            <person name="Hug L.A."/>
            <person name="Thomas B.C."/>
            <person name="Sharon I."/>
            <person name="Castelle C.J."/>
            <person name="Singh A."/>
            <person name="Wilkins M.J."/>
            <person name="Williams K.H."/>
            <person name="Banfield J.F."/>
        </authorList>
    </citation>
    <scope>NUCLEOTIDE SEQUENCE [LARGE SCALE GENOMIC DNA]</scope>
</reference>
<evidence type="ECO:0008006" key="3">
    <source>
        <dbReference type="Google" id="ProtNLM"/>
    </source>
</evidence>
<accession>A0A0G1TPK8</accession>
<gene>
    <name evidence="1" type="ORF">UY11_C0014G0002</name>
</gene>